<keyword evidence="4" id="KW-0175">Coiled coil</keyword>
<organism evidence="6 7">
    <name type="scientific">Ascodesmis nigricans</name>
    <dbReference type="NCBI Taxonomy" id="341454"/>
    <lineage>
        <taxon>Eukaryota</taxon>
        <taxon>Fungi</taxon>
        <taxon>Dikarya</taxon>
        <taxon>Ascomycota</taxon>
        <taxon>Pezizomycotina</taxon>
        <taxon>Pezizomycetes</taxon>
        <taxon>Pezizales</taxon>
        <taxon>Ascodesmidaceae</taxon>
        <taxon>Ascodesmis</taxon>
    </lineage>
</organism>
<dbReference type="Pfam" id="PF00023">
    <property type="entry name" value="Ank"/>
    <property type="match status" value="1"/>
</dbReference>
<gene>
    <name evidence="6" type="ORF">EX30DRAFT_334647</name>
</gene>
<dbReference type="PROSITE" id="PS50297">
    <property type="entry name" value="ANK_REP_REGION"/>
    <property type="match status" value="3"/>
</dbReference>
<reference evidence="6 7" key="1">
    <citation type="submission" date="2019-04" db="EMBL/GenBank/DDBJ databases">
        <title>Comparative genomics and transcriptomics to analyze fruiting body development in filamentous ascomycetes.</title>
        <authorList>
            <consortium name="DOE Joint Genome Institute"/>
            <person name="Lutkenhaus R."/>
            <person name="Traeger S."/>
            <person name="Breuer J."/>
            <person name="Kuo A."/>
            <person name="Lipzen A."/>
            <person name="Pangilinan J."/>
            <person name="Dilworth D."/>
            <person name="Sandor L."/>
            <person name="Poggeler S."/>
            <person name="Barry K."/>
            <person name="Grigoriev I.V."/>
            <person name="Nowrousian M."/>
        </authorList>
    </citation>
    <scope>NUCLEOTIDE SEQUENCE [LARGE SCALE GENOMIC DNA]</scope>
    <source>
        <strain evidence="6 7">CBS 389.68</strain>
    </source>
</reference>
<evidence type="ECO:0000256" key="5">
    <source>
        <dbReference type="SAM" id="MobiDB-lite"/>
    </source>
</evidence>
<dbReference type="STRING" id="341454.A0A4S2MMB7"/>
<proteinExistence type="predicted"/>
<feature type="compositionally biased region" description="Acidic residues" evidence="5">
    <location>
        <begin position="772"/>
        <end position="783"/>
    </location>
</feature>
<dbReference type="InterPro" id="IPR002110">
    <property type="entry name" value="Ankyrin_rpt"/>
</dbReference>
<dbReference type="Proteomes" id="UP000298138">
    <property type="component" value="Unassembled WGS sequence"/>
</dbReference>
<feature type="compositionally biased region" description="Acidic residues" evidence="5">
    <location>
        <begin position="1314"/>
        <end position="1336"/>
    </location>
</feature>
<evidence type="ECO:0000256" key="1">
    <source>
        <dbReference type="ARBA" id="ARBA00022737"/>
    </source>
</evidence>
<keyword evidence="1" id="KW-0677">Repeat</keyword>
<evidence type="ECO:0000256" key="4">
    <source>
        <dbReference type="SAM" id="Coils"/>
    </source>
</evidence>
<dbReference type="EMBL" id="ML220144">
    <property type="protein sequence ID" value="TGZ78192.1"/>
    <property type="molecule type" value="Genomic_DNA"/>
</dbReference>
<dbReference type="Pfam" id="PF12796">
    <property type="entry name" value="Ank_2"/>
    <property type="match status" value="2"/>
</dbReference>
<dbReference type="SUPFAM" id="SSF48403">
    <property type="entry name" value="Ankyrin repeat"/>
    <property type="match status" value="2"/>
</dbReference>
<evidence type="ECO:0000256" key="3">
    <source>
        <dbReference type="PROSITE-ProRule" id="PRU00023"/>
    </source>
</evidence>
<dbReference type="PRINTS" id="PR01415">
    <property type="entry name" value="ANKYRIN"/>
</dbReference>
<sequence>MARVRQTPRSDNYAGIFKRSITRGDSFVPPPATRLRISNGSSDSSAPAASLDQLASLPTSLPATPTAPKDFLKHVGGNPQVPVRELLQPYIEHENVLRAYLAQKPDHEFVASNTVNLVNVFDDDNAGFLKVRARELEKESIQEKERYIIPLTPEERKISGEPALVQSLDEFRKNFAIFTEGSLANLDWSNIVVAGSAVLTPLLPVPEEYAATKRALRNYYHEKLAPASDIDIFIYGLDSDEEAIKKMESIEKIIKDNLLWETTAIRTRNTVTICSQYPNRHIQIVLRLYKSISQILTGFDVNCSCFAYDGANVWGNPRSLAACITQCNDIDIRRRSPSYENRLAKYSHKRGFEVYFSDLDRSRVDPTIFERSFHRLQGLARLLVLESLPTEAERGQYQIQRRKEMGRPVKELPTHIYDMRDKKEGGWSMEIPEWDEGEELSDYQRFSIPYGSVFYAKKLEKMFFKKDLTLNAEWNERNRPPYRHVKLHRHPVFFGDVKDIVEDCCGYCPEPTTEEELEVAKKENGFYVHGRLKFLHYRESDAGRQEVGSFYPLNPSEFSQMAYIGATERLCQAIVDNDASYVQSWVKQEGTDINSRDHCGRTPLHLSCLSTSTDINIINCLIDNGARLVARLQDGRTALHLAAARGRLDIVNALMRKSAEHELEKVERESKKLALKDEQKEGRLMIGEEPDGDVEMRDAVEGSLVAEPSTVDGDDNDKEETETEPDDESSADDFASIHMSEAGSMLRAPSMASDNYVNVPPPTEDEAKQEEVPENEDLDGEDQDDIYDVNVEDWDWGMSPLHHALINSHPDVVETLVSDYGADPRKPVKIFQQHAYERRRSPSGALLTLSMALNLQTPEERAEMVRTLLKSGASSGQATVFHGRKTSAFHFLVTHGSQALLDIVFDLDGPIAKSVINNINCNPHNLFGVSPLVTAMEQSIDLANYLLSHGARGKVVMQDILRVVRKSSERAVLSRLYRPEYVMMKRVQEPLLVAMYNRFPVEFLEKLISAGGNVNTADPESLPFLFGEYRCILPINGRLLLDYVRQRIHEAEHYLTEEDAIIEKEKTSLETPPCVIPESVLSEYTHGSYMRLLAERYRDQENKRRESKIQYHEGQKKNHEKRLSKFTLKHDAVERELKLFREYEQLLMKHGAKTYHETYPEQLKQYLAHQEEVKRTAGQQYQPLFPHTYSRHHDTGNDETDKFEVPFQADHRDRFGDVDPEAQKKVQEGYKKLFSAVWDNDLATIKALTSGLTGTGEDKIPGLLVTASTDGMNTLAVALLRGHYDLIEPLVQIAQAQYDGGQKKKLGRYGRDETESEDEDSSCGSDEVSEVEDEGPAIYTDEDFVMEHGDEPVGLMPKCSVDPWTFISSPAALPPVELVSTDIYDEMLSFRRYPLNVSPVITHSLPQCQTGSLMLQSGALSFAIIQNDIALFRKFVHLAKTLPSDESDSLIDIARKRLGCDPTPSGRNLEQSPSILGLAIRLNRTAILEIFMQELTFGIFYDECDEPDEDERKRKFQKYYQGLTIRGGKNKDWVNSSSRKQDTKPSEHIWKVAHIAAQSAAMESMQWLMSGNPWRCLNEFKEANPDTREARILSAQGDKLESVLYTNLGLNPQLHAHMTVLGWRARAHSQKSAEMLRFLASKSSIREAKDSNGLTPALFAVRNGHPDAVKLLASMGADFSVRDKHGRNILHLLLVTHDRSGINSRCLLSRAKRILSYIPRDIVVSCTTQRTFGFLRTPLSHWLHQADCHLWAVITELLEPYFPENHEDLLIPDSEGNSPVHLAFLRNWHDLARYFITRVPHAIHMENANGRTPLEIAYTQFLTSLIAPYGLLSVKIPTQVNIEGSMALKEVGTFKFEGKEAEDEDDDKENPHQALVNKLEENVEKTYQLAWELRMQAKGTKRKLAALHEANELVRRIVVGAHLADAKYADVDVFAMGGSTYVNHEM</sequence>
<dbReference type="PROSITE" id="PS50088">
    <property type="entry name" value="ANK_REPEAT"/>
    <property type="match status" value="3"/>
</dbReference>
<feature type="region of interest" description="Disordered" evidence="5">
    <location>
        <begin position="1302"/>
        <end position="1336"/>
    </location>
</feature>
<feature type="region of interest" description="Disordered" evidence="5">
    <location>
        <begin position="752"/>
        <end position="783"/>
    </location>
</feature>
<dbReference type="PANTHER" id="PTHR24198:SF165">
    <property type="entry name" value="ANKYRIN REPEAT-CONTAINING PROTEIN-RELATED"/>
    <property type="match status" value="1"/>
</dbReference>
<feature type="region of interest" description="Disordered" evidence="5">
    <location>
        <begin position="24"/>
        <end position="49"/>
    </location>
</feature>
<feature type="repeat" description="ANK" evidence="3">
    <location>
        <begin position="1652"/>
        <end position="1684"/>
    </location>
</feature>
<evidence type="ECO:0000256" key="2">
    <source>
        <dbReference type="ARBA" id="ARBA00023043"/>
    </source>
</evidence>
<dbReference type="PANTHER" id="PTHR24198">
    <property type="entry name" value="ANKYRIN REPEAT AND PROTEIN KINASE DOMAIN-CONTAINING PROTEIN"/>
    <property type="match status" value="1"/>
</dbReference>
<keyword evidence="7" id="KW-1185">Reference proteome</keyword>
<accession>A0A4S2MMB7</accession>
<feature type="compositionally biased region" description="Acidic residues" evidence="5">
    <location>
        <begin position="712"/>
        <end position="731"/>
    </location>
</feature>
<feature type="repeat" description="ANK" evidence="3">
    <location>
        <begin position="599"/>
        <end position="633"/>
    </location>
</feature>
<feature type="repeat" description="ANK" evidence="3">
    <location>
        <begin position="634"/>
        <end position="666"/>
    </location>
</feature>
<dbReference type="InParanoid" id="A0A4S2MMB7"/>
<dbReference type="SMART" id="SM00248">
    <property type="entry name" value="ANK"/>
    <property type="match status" value="8"/>
</dbReference>
<keyword evidence="2 3" id="KW-0040">ANK repeat</keyword>
<protein>
    <submittedName>
        <fullName evidence="6">Ankyrin</fullName>
    </submittedName>
</protein>
<dbReference type="Gene3D" id="1.25.40.20">
    <property type="entry name" value="Ankyrin repeat-containing domain"/>
    <property type="match status" value="5"/>
</dbReference>
<evidence type="ECO:0000313" key="6">
    <source>
        <dbReference type="EMBL" id="TGZ78192.1"/>
    </source>
</evidence>
<name>A0A4S2MMB7_9PEZI</name>
<feature type="coiled-coil region" evidence="4">
    <location>
        <begin position="1090"/>
        <end position="1136"/>
    </location>
</feature>
<dbReference type="InterPro" id="IPR036770">
    <property type="entry name" value="Ankyrin_rpt-contain_sf"/>
</dbReference>
<dbReference type="OrthoDB" id="539213at2759"/>
<feature type="region of interest" description="Disordered" evidence="5">
    <location>
        <begin position="703"/>
        <end position="733"/>
    </location>
</feature>
<evidence type="ECO:0000313" key="7">
    <source>
        <dbReference type="Proteomes" id="UP000298138"/>
    </source>
</evidence>